<proteinExistence type="predicted"/>
<evidence type="ECO:0000256" key="1">
    <source>
        <dbReference type="SAM" id="Phobius"/>
    </source>
</evidence>
<keyword evidence="3" id="KW-1185">Reference proteome</keyword>
<evidence type="ECO:0008006" key="4">
    <source>
        <dbReference type="Google" id="ProtNLM"/>
    </source>
</evidence>
<evidence type="ECO:0000313" key="2">
    <source>
        <dbReference type="EMBL" id="RBP52893.1"/>
    </source>
</evidence>
<feature type="transmembrane region" description="Helical" evidence="1">
    <location>
        <begin position="77"/>
        <end position="95"/>
    </location>
</feature>
<dbReference type="OrthoDB" id="6169640at2"/>
<keyword evidence="1" id="KW-0812">Transmembrane</keyword>
<dbReference type="RefSeq" id="WP_113952505.1">
    <property type="nucleotide sequence ID" value="NZ_QNRT01000001.1"/>
</dbReference>
<feature type="transmembrane region" description="Helical" evidence="1">
    <location>
        <begin position="7"/>
        <end position="27"/>
    </location>
</feature>
<organism evidence="2 3">
    <name type="scientific">Arenicella xantha</name>
    <dbReference type="NCBI Taxonomy" id="644221"/>
    <lineage>
        <taxon>Bacteria</taxon>
        <taxon>Pseudomonadati</taxon>
        <taxon>Pseudomonadota</taxon>
        <taxon>Gammaproteobacteria</taxon>
        <taxon>Arenicellales</taxon>
        <taxon>Arenicellaceae</taxon>
        <taxon>Arenicella</taxon>
    </lineage>
</organism>
<comment type="caution">
    <text evidence="2">The sequence shown here is derived from an EMBL/GenBank/DDBJ whole genome shotgun (WGS) entry which is preliminary data.</text>
</comment>
<dbReference type="AlphaFoldDB" id="A0A395JNL2"/>
<keyword evidence="1" id="KW-0472">Membrane</keyword>
<keyword evidence="1" id="KW-1133">Transmembrane helix</keyword>
<gene>
    <name evidence="2" type="ORF">DFR28_101277</name>
</gene>
<dbReference type="EMBL" id="QNRT01000001">
    <property type="protein sequence ID" value="RBP52893.1"/>
    <property type="molecule type" value="Genomic_DNA"/>
</dbReference>
<protein>
    <recommendedName>
        <fullName evidence="4">DoxX-like protein</fullName>
    </recommendedName>
</protein>
<evidence type="ECO:0000313" key="3">
    <source>
        <dbReference type="Proteomes" id="UP000253083"/>
    </source>
</evidence>
<name>A0A395JNL2_9GAMM</name>
<dbReference type="InParanoid" id="A0A395JNL2"/>
<reference evidence="2 3" key="1">
    <citation type="submission" date="2018-06" db="EMBL/GenBank/DDBJ databases">
        <title>Genomic Encyclopedia of Type Strains, Phase IV (KMG-IV): sequencing the most valuable type-strain genomes for metagenomic binning, comparative biology and taxonomic classification.</title>
        <authorList>
            <person name="Goeker M."/>
        </authorList>
    </citation>
    <scope>NUCLEOTIDE SEQUENCE [LARGE SCALE GENOMIC DNA]</scope>
    <source>
        <strain evidence="2 3">DSM 24032</strain>
    </source>
</reference>
<feature type="transmembrane region" description="Helical" evidence="1">
    <location>
        <begin position="47"/>
        <end position="68"/>
    </location>
</feature>
<sequence>MKALSLLLLRLSTGIYLILWGIVKLAATDKANAVSDKYYGGFLSGDMINLGLGSLQVLLGALVCIGFARAFSYTAQLVWYIAGIVPIMVYILDPFGRYLTDEAKLTFFPSTTLLFASLILIAFREYDSLSVDAKRGR</sequence>
<accession>A0A395JNL2</accession>
<dbReference type="Proteomes" id="UP000253083">
    <property type="component" value="Unassembled WGS sequence"/>
</dbReference>
<feature type="transmembrane region" description="Helical" evidence="1">
    <location>
        <begin position="107"/>
        <end position="126"/>
    </location>
</feature>